<proteinExistence type="predicted"/>
<reference evidence="1 2" key="1">
    <citation type="submission" date="2016-04" db="EMBL/GenBank/DDBJ databases">
        <authorList>
            <person name="Chen L."/>
            <person name="Zhuang W."/>
            <person name="Wang G."/>
        </authorList>
    </citation>
    <scope>NUCLEOTIDE SEQUENCE [LARGE SCALE GENOMIC DNA]</scope>
    <source>
        <strain evidence="2">GR20</strain>
    </source>
</reference>
<keyword evidence="2" id="KW-1185">Reference proteome</keyword>
<sequence length="151" mass="17451">MASAFWTLEDGRCFARPWSGMAYMLELITDELKAIKGAEEFYKYLETFVYNEEKGDTYNGYGGFFRGDEDIMFNFDLRTFAPQNREFFWVAAQKALTKLKTEGDDSNEGIVLLLTTLLDMHKRIKKGEDPMLLNHLETVEPKPVEKLGPGW</sequence>
<name>A0ABX3NSP6_9BACT</name>
<comment type="caution">
    <text evidence="1">The sequence shown here is derived from an EMBL/GenBank/DDBJ whole genome shotgun (WGS) entry which is preliminary data.</text>
</comment>
<accession>A0ABX3NSP6</accession>
<dbReference type="EMBL" id="LWBO01000022">
    <property type="protein sequence ID" value="OQP45091.1"/>
    <property type="molecule type" value="Genomic_DNA"/>
</dbReference>
<evidence type="ECO:0000313" key="2">
    <source>
        <dbReference type="Proteomes" id="UP000192277"/>
    </source>
</evidence>
<protein>
    <submittedName>
        <fullName evidence="1">Uncharacterized protein</fullName>
    </submittedName>
</protein>
<dbReference type="RefSeq" id="WP_014222127.1">
    <property type="nucleotide sequence ID" value="NZ_LWBO01000022.1"/>
</dbReference>
<gene>
    <name evidence="1" type="ORF">A4D02_34640</name>
</gene>
<dbReference type="Proteomes" id="UP000192277">
    <property type="component" value="Unassembled WGS sequence"/>
</dbReference>
<evidence type="ECO:0000313" key="1">
    <source>
        <dbReference type="EMBL" id="OQP45091.1"/>
    </source>
</evidence>
<organism evidence="1 2">
    <name type="scientific">Niastella koreensis</name>
    <dbReference type="NCBI Taxonomy" id="354356"/>
    <lineage>
        <taxon>Bacteria</taxon>
        <taxon>Pseudomonadati</taxon>
        <taxon>Bacteroidota</taxon>
        <taxon>Chitinophagia</taxon>
        <taxon>Chitinophagales</taxon>
        <taxon>Chitinophagaceae</taxon>
        <taxon>Niastella</taxon>
    </lineage>
</organism>